<dbReference type="InterPro" id="IPR051393">
    <property type="entry name" value="ABC_transporter_permease"/>
</dbReference>
<keyword evidence="4 7" id="KW-0812">Transmembrane</keyword>
<dbReference type="GO" id="GO:0055085">
    <property type="term" value="P:transmembrane transport"/>
    <property type="evidence" value="ECO:0007669"/>
    <property type="project" value="InterPro"/>
</dbReference>
<dbReference type="SUPFAM" id="SSF161098">
    <property type="entry name" value="MetI-like"/>
    <property type="match status" value="1"/>
</dbReference>
<dbReference type="CDD" id="cd06261">
    <property type="entry name" value="TM_PBP2"/>
    <property type="match status" value="1"/>
</dbReference>
<name>A0A2A6FHP6_9HYPH</name>
<dbReference type="PROSITE" id="PS50928">
    <property type="entry name" value="ABC_TM1"/>
    <property type="match status" value="1"/>
</dbReference>
<evidence type="ECO:0000256" key="6">
    <source>
        <dbReference type="ARBA" id="ARBA00023136"/>
    </source>
</evidence>
<evidence type="ECO:0000256" key="5">
    <source>
        <dbReference type="ARBA" id="ARBA00022989"/>
    </source>
</evidence>
<feature type="transmembrane region" description="Helical" evidence="7">
    <location>
        <begin position="272"/>
        <end position="291"/>
    </location>
</feature>
<evidence type="ECO:0000256" key="2">
    <source>
        <dbReference type="ARBA" id="ARBA00022448"/>
    </source>
</evidence>
<protein>
    <submittedName>
        <fullName evidence="9">Sugar ABC transporter permease</fullName>
    </submittedName>
</protein>
<keyword evidence="10" id="KW-1185">Reference proteome</keyword>
<evidence type="ECO:0000313" key="9">
    <source>
        <dbReference type="EMBL" id="PDQ21282.1"/>
    </source>
</evidence>
<sequence>MPNFQLMRRKFQTAGMTHAIFLSLPITLFAVFYVYPIVSTFNLSLHSWDGFSPTPKYVGLRNYVVLLHQSRFYHAVLNNISWLVFLLLGPTSLGLLLAALLDRGMKGESVFRVLFFLPFTIPAVAVAAIWRWMYEPTSGLLTTILQSVGLGGLAQNWLGDPSIVNFALMGSMLWWTTGFAFLVFFAGLRNIPVEYIEAARIEGATPWQVFWKVSFPLLWPSTIVVLGMAAVDAMRLFDIVWAMTNGGPAYASEVLATQMYDTAFGRFEMGRASAISVYLLVIAGLIIMPYIHQLAKRVQDAEAE</sequence>
<feature type="transmembrane region" description="Helical" evidence="7">
    <location>
        <begin position="209"/>
        <end position="231"/>
    </location>
</feature>
<dbReference type="Gene3D" id="1.10.3720.10">
    <property type="entry name" value="MetI-like"/>
    <property type="match status" value="1"/>
</dbReference>
<dbReference type="PANTHER" id="PTHR30193">
    <property type="entry name" value="ABC TRANSPORTER PERMEASE PROTEIN"/>
    <property type="match status" value="1"/>
</dbReference>
<feature type="domain" description="ABC transmembrane type-1" evidence="8">
    <location>
        <begin position="76"/>
        <end position="288"/>
    </location>
</feature>
<evidence type="ECO:0000256" key="7">
    <source>
        <dbReference type="RuleBase" id="RU363032"/>
    </source>
</evidence>
<evidence type="ECO:0000256" key="1">
    <source>
        <dbReference type="ARBA" id="ARBA00004651"/>
    </source>
</evidence>
<gene>
    <name evidence="9" type="ORF">CN311_09825</name>
</gene>
<keyword evidence="6 7" id="KW-0472">Membrane</keyword>
<feature type="transmembrane region" description="Helical" evidence="7">
    <location>
        <begin position="113"/>
        <end position="133"/>
    </location>
</feature>
<dbReference type="AlphaFoldDB" id="A0A2A6FHP6"/>
<dbReference type="InterPro" id="IPR000515">
    <property type="entry name" value="MetI-like"/>
</dbReference>
<evidence type="ECO:0000256" key="4">
    <source>
        <dbReference type="ARBA" id="ARBA00022692"/>
    </source>
</evidence>
<keyword evidence="5 7" id="KW-1133">Transmembrane helix</keyword>
<feature type="transmembrane region" description="Helical" evidence="7">
    <location>
        <begin position="80"/>
        <end position="101"/>
    </location>
</feature>
<accession>A0A2A6FHP6</accession>
<evidence type="ECO:0000313" key="10">
    <source>
        <dbReference type="Proteomes" id="UP000219182"/>
    </source>
</evidence>
<keyword evidence="3" id="KW-1003">Cell membrane</keyword>
<organism evidence="9 10">
    <name type="scientific">Mesorhizobium sanjuanii</name>
    <dbReference type="NCBI Taxonomy" id="2037900"/>
    <lineage>
        <taxon>Bacteria</taxon>
        <taxon>Pseudomonadati</taxon>
        <taxon>Pseudomonadota</taxon>
        <taxon>Alphaproteobacteria</taxon>
        <taxon>Hyphomicrobiales</taxon>
        <taxon>Phyllobacteriaceae</taxon>
        <taxon>Mesorhizobium</taxon>
    </lineage>
</organism>
<evidence type="ECO:0000259" key="8">
    <source>
        <dbReference type="PROSITE" id="PS50928"/>
    </source>
</evidence>
<feature type="transmembrane region" description="Helical" evidence="7">
    <location>
        <begin position="20"/>
        <end position="38"/>
    </location>
</feature>
<dbReference type="Pfam" id="PF00528">
    <property type="entry name" value="BPD_transp_1"/>
    <property type="match status" value="1"/>
</dbReference>
<dbReference type="EMBL" id="NWQG01000049">
    <property type="protein sequence ID" value="PDQ21282.1"/>
    <property type="molecule type" value="Genomic_DNA"/>
</dbReference>
<comment type="caution">
    <text evidence="9">The sequence shown here is derived from an EMBL/GenBank/DDBJ whole genome shotgun (WGS) entry which is preliminary data.</text>
</comment>
<dbReference type="PANTHER" id="PTHR30193:SF37">
    <property type="entry name" value="INNER MEMBRANE ABC TRANSPORTER PERMEASE PROTEIN YCJO"/>
    <property type="match status" value="1"/>
</dbReference>
<reference evidence="9 10" key="1">
    <citation type="submission" date="2017-09" db="EMBL/GenBank/DDBJ databases">
        <title>Mesorhizobum sanjuanii sp. nov. isolated from nodules of Lotus tenuis in saline-alkaline lowlands of Flooding Pampa.</title>
        <authorList>
            <person name="Sannazzaro A.I."/>
            <person name="Torres Tejerizo G.A."/>
            <person name="Fontana F."/>
            <person name="Cumpa Velazquez L.M."/>
            <person name="Hansen L."/>
            <person name="Pistorio M."/>
            <person name="Estrella M.J."/>
        </authorList>
    </citation>
    <scope>NUCLEOTIDE SEQUENCE [LARGE SCALE GENOMIC DNA]</scope>
    <source>
        <strain evidence="9 10">BSA136</strain>
    </source>
</reference>
<comment type="similarity">
    <text evidence="7">Belongs to the binding-protein-dependent transport system permease family.</text>
</comment>
<dbReference type="GO" id="GO:0005886">
    <property type="term" value="C:plasma membrane"/>
    <property type="evidence" value="ECO:0007669"/>
    <property type="project" value="UniProtKB-SubCell"/>
</dbReference>
<evidence type="ECO:0000256" key="3">
    <source>
        <dbReference type="ARBA" id="ARBA00022475"/>
    </source>
</evidence>
<feature type="transmembrane region" description="Helical" evidence="7">
    <location>
        <begin position="163"/>
        <end position="188"/>
    </location>
</feature>
<dbReference type="Proteomes" id="UP000219182">
    <property type="component" value="Unassembled WGS sequence"/>
</dbReference>
<keyword evidence="2 7" id="KW-0813">Transport</keyword>
<proteinExistence type="inferred from homology"/>
<comment type="subcellular location">
    <subcellularLocation>
        <location evidence="1 7">Cell membrane</location>
        <topology evidence="1 7">Multi-pass membrane protein</topology>
    </subcellularLocation>
</comment>
<dbReference type="InterPro" id="IPR035906">
    <property type="entry name" value="MetI-like_sf"/>
</dbReference>